<dbReference type="AlphaFoldDB" id="V4TN62"/>
<feature type="domain" description="ABC transmembrane type-1" evidence="8">
    <location>
        <begin position="464"/>
        <end position="643"/>
    </location>
</feature>
<comment type="subcellular location">
    <subcellularLocation>
        <location evidence="1 7">Cell membrane</location>
        <topology evidence="1 7">Multi-pass membrane protein</topology>
    </subcellularLocation>
</comment>
<feature type="transmembrane region" description="Helical" evidence="7">
    <location>
        <begin position="153"/>
        <end position="174"/>
    </location>
</feature>
<keyword evidence="2 7" id="KW-0813">Transport</keyword>
<dbReference type="GO" id="GO:0043190">
    <property type="term" value="C:ATP-binding cassette (ABC) transporter complex"/>
    <property type="evidence" value="ECO:0007669"/>
    <property type="project" value="TreeGrafter"/>
</dbReference>
<dbReference type="GO" id="GO:0031460">
    <property type="term" value="P:glycine betaine transport"/>
    <property type="evidence" value="ECO:0007669"/>
    <property type="project" value="UniProtKB-ARBA"/>
</dbReference>
<keyword evidence="4 7" id="KW-0812">Transmembrane</keyword>
<dbReference type="GO" id="GO:0005275">
    <property type="term" value="F:amine transmembrane transporter activity"/>
    <property type="evidence" value="ECO:0007669"/>
    <property type="project" value="TreeGrafter"/>
</dbReference>
<dbReference type="PANTHER" id="PTHR47737">
    <property type="entry name" value="GLYCINE BETAINE/PROLINE BETAINE TRANSPORT SYSTEM PERMEASE PROTEIN PROW"/>
    <property type="match status" value="1"/>
</dbReference>
<feature type="transmembrane region" description="Helical" evidence="7">
    <location>
        <begin position="467"/>
        <end position="487"/>
    </location>
</feature>
<comment type="similarity">
    <text evidence="7">Belongs to the binding-protein-dependent transport system permease family.</text>
</comment>
<dbReference type="InterPro" id="IPR035906">
    <property type="entry name" value="MetI-like_sf"/>
</dbReference>
<dbReference type="Proteomes" id="UP000017819">
    <property type="component" value="Unassembled WGS sequence"/>
</dbReference>
<dbReference type="eggNOG" id="COG4176">
    <property type="taxonomic scope" value="Bacteria"/>
</dbReference>
<dbReference type="Pfam" id="PF00528">
    <property type="entry name" value="BPD_transp_1"/>
    <property type="match status" value="2"/>
</dbReference>
<feature type="transmembrane region" description="Helical" evidence="7">
    <location>
        <begin position="527"/>
        <end position="546"/>
    </location>
</feature>
<feature type="domain" description="ABC transmembrane type-1" evidence="8">
    <location>
        <begin position="148"/>
        <end position="327"/>
    </location>
</feature>
<evidence type="ECO:0000313" key="10">
    <source>
        <dbReference type="Proteomes" id="UP000017819"/>
    </source>
</evidence>
<evidence type="ECO:0000256" key="5">
    <source>
        <dbReference type="ARBA" id="ARBA00022989"/>
    </source>
</evidence>
<feature type="transmembrane region" description="Helical" evidence="7">
    <location>
        <begin position="195"/>
        <end position="221"/>
    </location>
</feature>
<accession>V4TN62</accession>
<protein>
    <submittedName>
        <fullName evidence="9">L-proline glycine betaine ABC transport system permease protein ProW</fullName>
    </submittedName>
</protein>
<dbReference type="GO" id="GO:0015871">
    <property type="term" value="P:choline transport"/>
    <property type="evidence" value="ECO:0007669"/>
    <property type="project" value="TreeGrafter"/>
</dbReference>
<dbReference type="Gene3D" id="1.10.3720.10">
    <property type="entry name" value="MetI-like"/>
    <property type="match status" value="2"/>
</dbReference>
<feature type="transmembrane region" description="Helical" evidence="7">
    <location>
        <begin position="102"/>
        <end position="121"/>
    </location>
</feature>
<keyword evidence="10" id="KW-1185">Reference proteome</keyword>
<evidence type="ECO:0000256" key="3">
    <source>
        <dbReference type="ARBA" id="ARBA00022475"/>
    </source>
</evidence>
<sequence length="657" mass="71306">MTALAPTTHLGRDAEAGLRPRHKALLLLGAFVALVALKHLLPAGLVRPPDWVILPVGQWLSAAFEFLREDLGLEAVTRLFAGFVAWHLEILGNLLLGGRGGLGLPALPWTVIAVSGFMIGYALQGWRLAALSGGVFVYLALFGQWRYAMETLSLIAVSAPLAVLAGLALGIAAARHPRLEAALMPLLNVMQSMPHFAYLIPVVVFFGVGDHAGAVATAIFATPPMVRMTLLGMRRLPPEVVEAGMMAGATRWQRLRHVEVPTAREDILVGVNQVIMQCLAMVVIASFIGAPGLGYRLLLALQSLKIGTALELGVSIVLIAITLDRCSKAWVERRPVHDAAERPWHERHRTLLVWLGLVALAFAAASLHPWAYEVPRRQALSTAPFWDAIVDWTTVALFEPAHQLRTMLSLHVLIPLRDLYLYLPFAAVALAAAGGGYLVGGLRSALVCLGFVAFVALTGWWDRAMITLYMVSFAVFVCLALGLPLGIWASRSDGRGRRVLLLCDTFQTFPSFIYLIPMVMLFQVNDVAAIGAVIIYAMIPIVRYTVEGMRSVPSSLHEAVRMAGADGRQRLLNMELPMALPHILVGINQTIMFALFMVIIAAFIGTQDLGQELMRALSANDIGKGLTLGLCVASIGLLFDHILTEWARRRKAALGLA</sequence>
<dbReference type="InterPro" id="IPR000515">
    <property type="entry name" value="MetI-like"/>
</dbReference>
<reference evidence="9 10" key="1">
    <citation type="journal article" date="2014" name="Genome Announc.">
        <title>Draft Genome Sequence of Lutibaculum baratangense Strain AMV1T, Isolated from a Mud Volcano in Andamans, India.</title>
        <authorList>
            <person name="Singh A."/>
            <person name="Sreenivas A."/>
            <person name="Sathyanarayana Reddy G."/>
            <person name="Pinnaka A.K."/>
            <person name="Shivaji S."/>
        </authorList>
    </citation>
    <scope>NUCLEOTIDE SEQUENCE [LARGE SCALE GENOMIC DNA]</scope>
    <source>
        <strain evidence="9 10">AMV1</strain>
    </source>
</reference>
<feature type="transmembrane region" description="Helical" evidence="7">
    <location>
        <begin position="445"/>
        <end position="461"/>
    </location>
</feature>
<dbReference type="SUPFAM" id="SSF161098">
    <property type="entry name" value="MetI-like"/>
    <property type="match status" value="2"/>
</dbReference>
<evidence type="ECO:0000256" key="6">
    <source>
        <dbReference type="ARBA" id="ARBA00023136"/>
    </source>
</evidence>
<evidence type="ECO:0000256" key="1">
    <source>
        <dbReference type="ARBA" id="ARBA00004651"/>
    </source>
</evidence>
<dbReference type="PANTHER" id="PTHR47737:SF1">
    <property type="entry name" value="GLYCINE BETAINE_PROLINE BETAINE TRANSPORT SYSTEM PERMEASE PROTEIN PROW"/>
    <property type="match status" value="1"/>
</dbReference>
<evidence type="ECO:0000256" key="2">
    <source>
        <dbReference type="ARBA" id="ARBA00022448"/>
    </source>
</evidence>
<gene>
    <name evidence="9" type="ORF">N177_0142</name>
</gene>
<keyword evidence="6 7" id="KW-0472">Membrane</keyword>
<dbReference type="CDD" id="cd06261">
    <property type="entry name" value="TM_PBP2"/>
    <property type="match status" value="2"/>
</dbReference>
<proteinExistence type="inferred from homology"/>
<dbReference type="EMBL" id="AWXZ01000007">
    <property type="protein sequence ID" value="ESR27163.1"/>
    <property type="molecule type" value="Genomic_DNA"/>
</dbReference>
<dbReference type="STRING" id="631454.N177_0142"/>
<dbReference type="FunFam" id="1.10.3720.10:FF:000001">
    <property type="entry name" value="Glycine betaine ABC transporter, permease"/>
    <property type="match status" value="2"/>
</dbReference>
<feature type="transmembrane region" description="Helical" evidence="7">
    <location>
        <begin position="274"/>
        <end position="295"/>
    </location>
</feature>
<keyword evidence="3" id="KW-1003">Cell membrane</keyword>
<dbReference type="OrthoDB" id="9815258at2"/>
<evidence type="ECO:0000313" key="9">
    <source>
        <dbReference type="EMBL" id="ESR27163.1"/>
    </source>
</evidence>
<dbReference type="PROSITE" id="PS50928">
    <property type="entry name" value="ABC_TM1"/>
    <property type="match status" value="2"/>
</dbReference>
<dbReference type="PATRIC" id="fig|631454.5.peg.140"/>
<feature type="transmembrane region" description="Helical" evidence="7">
    <location>
        <begin position="351"/>
        <end position="371"/>
    </location>
</feature>
<dbReference type="RefSeq" id="WP_023430299.1">
    <property type="nucleotide sequence ID" value="NZ_AWXZ01000007.1"/>
</dbReference>
<feature type="transmembrane region" description="Helical" evidence="7">
    <location>
        <begin position="419"/>
        <end position="438"/>
    </location>
</feature>
<evidence type="ECO:0000256" key="7">
    <source>
        <dbReference type="RuleBase" id="RU363032"/>
    </source>
</evidence>
<keyword evidence="5 7" id="KW-1133">Transmembrane helix</keyword>
<comment type="caution">
    <text evidence="9">The sequence shown here is derived from an EMBL/GenBank/DDBJ whole genome shotgun (WGS) entry which is preliminary data.</text>
</comment>
<feature type="transmembrane region" description="Helical" evidence="7">
    <location>
        <begin position="128"/>
        <end position="147"/>
    </location>
</feature>
<feature type="transmembrane region" description="Helical" evidence="7">
    <location>
        <begin position="578"/>
        <end position="605"/>
    </location>
</feature>
<feature type="transmembrane region" description="Helical" evidence="7">
    <location>
        <begin position="24"/>
        <end position="45"/>
    </location>
</feature>
<evidence type="ECO:0000259" key="8">
    <source>
        <dbReference type="PROSITE" id="PS50928"/>
    </source>
</evidence>
<feature type="transmembrane region" description="Helical" evidence="7">
    <location>
        <begin position="79"/>
        <end position="96"/>
    </location>
</feature>
<dbReference type="GO" id="GO:0015226">
    <property type="term" value="F:carnitine transmembrane transporter activity"/>
    <property type="evidence" value="ECO:0007669"/>
    <property type="project" value="TreeGrafter"/>
</dbReference>
<name>V4TN62_9HYPH</name>
<feature type="transmembrane region" description="Helical" evidence="7">
    <location>
        <begin position="499"/>
        <end position="521"/>
    </location>
</feature>
<evidence type="ECO:0000256" key="4">
    <source>
        <dbReference type="ARBA" id="ARBA00022692"/>
    </source>
</evidence>
<organism evidence="9 10">
    <name type="scientific">Lutibaculum baratangense AMV1</name>
    <dbReference type="NCBI Taxonomy" id="631454"/>
    <lineage>
        <taxon>Bacteria</taxon>
        <taxon>Pseudomonadati</taxon>
        <taxon>Pseudomonadota</taxon>
        <taxon>Alphaproteobacteria</taxon>
        <taxon>Hyphomicrobiales</taxon>
        <taxon>Tepidamorphaceae</taxon>
        <taxon>Lutibaculum</taxon>
    </lineage>
</organism>
<feature type="transmembrane region" description="Helical" evidence="7">
    <location>
        <begin position="625"/>
        <end position="643"/>
    </location>
</feature>